<dbReference type="PROSITE" id="PS50893">
    <property type="entry name" value="ABC_TRANSPORTER_2"/>
    <property type="match status" value="1"/>
</dbReference>
<evidence type="ECO:0000256" key="3">
    <source>
        <dbReference type="ARBA" id="ARBA00022741"/>
    </source>
</evidence>
<feature type="transmembrane region" description="Helical" evidence="7">
    <location>
        <begin position="90"/>
        <end position="109"/>
    </location>
</feature>
<feature type="transmembrane region" description="Helical" evidence="7">
    <location>
        <begin position="161"/>
        <end position="184"/>
    </location>
</feature>
<dbReference type="Gene3D" id="3.40.50.300">
    <property type="entry name" value="P-loop containing nucleotide triphosphate hydrolases"/>
    <property type="match status" value="1"/>
</dbReference>
<evidence type="ECO:0000256" key="1">
    <source>
        <dbReference type="ARBA" id="ARBA00004651"/>
    </source>
</evidence>
<sequence length="609" mass="68656">MARVREVQGNAEALLRAPFIYRDDEALEKKLQLSLILRLASYMRPYPKLIGFALLATGGNLVVTLLAPYLVGRAVDALVGNRQSHLLFEYAAALVALYLLNFAASFCRIDLTNRLGQRVIQRLRDELFVHVQGLSSDFFDARPAGSILVRILNDVNSLQDLFTNGVINSITNVFTLIGIIAIMFSLNWRLATVALVVVPFMFVLSLRLTVQIRRAWQQVRLRLSRLNAHLAEAIQGMRVTEAYVRANENQTFFEDMNRDYMRTFLRAQRFSIPFGPLVDLTGALGSALLFWYGVHLVHMGVVTVGLLVAFANYLGSFWTPISQLGQLYNQVLVAMASSERIFQYLDTRPTVTDRGVVRELPPVRGHVEFCHVTFAYQPARPAIEDVSFVARPGETIALVGHTGAGKSTVVNLLARFYDPTSGEIRIDGHDLRSVSLDSLRRQMGMVLQETFLFSGTLMDNIRYGRPNATDEECIAAAKAVYADEFIRRLPDGYFTEVQERGTRLSQGQRQLISFARAILADPRILILDEATASIDTYTEHLIQRALKVLLQGRTSFVVAHRLSTIREADQILVFDGGRIVERGRHDDLMRRRGDYYKLVQAQYRSMMEG</sequence>
<dbReference type="Proteomes" id="UP000642910">
    <property type="component" value="Unassembled WGS sequence"/>
</dbReference>
<proteinExistence type="predicted"/>
<evidence type="ECO:0000256" key="5">
    <source>
        <dbReference type="ARBA" id="ARBA00022989"/>
    </source>
</evidence>
<comment type="caution">
    <text evidence="10">The sequence shown here is derived from an EMBL/GenBank/DDBJ whole genome shotgun (WGS) entry which is preliminary data.</text>
</comment>
<dbReference type="CDD" id="cd03254">
    <property type="entry name" value="ABCC_Glucan_exporter_like"/>
    <property type="match status" value="1"/>
</dbReference>
<dbReference type="InterPro" id="IPR036640">
    <property type="entry name" value="ABC1_TM_sf"/>
</dbReference>
<comment type="subcellular location">
    <subcellularLocation>
        <location evidence="1">Cell membrane</location>
        <topology evidence="1">Multi-pass membrane protein</topology>
    </subcellularLocation>
</comment>
<accession>A0ABS0F6X4</accession>
<dbReference type="InterPro" id="IPR027417">
    <property type="entry name" value="P-loop_NTPase"/>
</dbReference>
<dbReference type="PANTHER" id="PTHR43394">
    <property type="entry name" value="ATP-DEPENDENT PERMEASE MDL1, MITOCHONDRIAL"/>
    <property type="match status" value="1"/>
</dbReference>
<protein>
    <submittedName>
        <fullName evidence="10">ABC transporter ATP-binding protein</fullName>
    </submittedName>
</protein>
<dbReference type="Pfam" id="PF00005">
    <property type="entry name" value="ABC_tran"/>
    <property type="match status" value="1"/>
</dbReference>
<evidence type="ECO:0000313" key="10">
    <source>
        <dbReference type="EMBL" id="MBF8379023.1"/>
    </source>
</evidence>
<evidence type="ECO:0000259" key="8">
    <source>
        <dbReference type="PROSITE" id="PS50893"/>
    </source>
</evidence>
<reference evidence="10 11" key="1">
    <citation type="submission" date="2020-11" db="EMBL/GenBank/DDBJ databases">
        <title>Genomic insight of Alicyclobacillus mali FL 18 reveals a new arsenic-resistant strain, with potential in environmental biotechnology.</title>
        <authorList>
            <person name="Fiorentino G."/>
            <person name="Gallo G."/>
            <person name="Aulitto M."/>
        </authorList>
    </citation>
    <scope>NUCLEOTIDE SEQUENCE [LARGE SCALE GENOMIC DNA]</scope>
    <source>
        <strain evidence="10 11">FL 18</strain>
    </source>
</reference>
<keyword evidence="3" id="KW-0547">Nucleotide-binding</keyword>
<dbReference type="InterPro" id="IPR017871">
    <property type="entry name" value="ABC_transporter-like_CS"/>
</dbReference>
<feature type="domain" description="ABC transmembrane type-1" evidence="9">
    <location>
        <begin position="52"/>
        <end position="331"/>
    </location>
</feature>
<dbReference type="PANTHER" id="PTHR43394:SF1">
    <property type="entry name" value="ATP-BINDING CASSETTE SUB-FAMILY B MEMBER 10, MITOCHONDRIAL"/>
    <property type="match status" value="1"/>
</dbReference>
<keyword evidence="4 10" id="KW-0067">ATP-binding</keyword>
<feature type="transmembrane region" description="Helical" evidence="7">
    <location>
        <begin position="190"/>
        <end position="210"/>
    </location>
</feature>
<feature type="transmembrane region" description="Helical" evidence="7">
    <location>
        <begin position="296"/>
        <end position="314"/>
    </location>
</feature>
<evidence type="ECO:0000256" key="4">
    <source>
        <dbReference type="ARBA" id="ARBA00022840"/>
    </source>
</evidence>
<dbReference type="SUPFAM" id="SSF90123">
    <property type="entry name" value="ABC transporter transmembrane region"/>
    <property type="match status" value="1"/>
</dbReference>
<name>A0ABS0F6X4_9BACL</name>
<feature type="transmembrane region" description="Helical" evidence="7">
    <location>
        <begin position="270"/>
        <end position="290"/>
    </location>
</feature>
<feature type="domain" description="ABC transporter" evidence="8">
    <location>
        <begin position="367"/>
        <end position="601"/>
    </location>
</feature>
<organism evidence="10 11">
    <name type="scientific">Alicyclobacillus mali</name>
    <name type="common">ex Roth et al. 2021</name>
    <dbReference type="NCBI Taxonomy" id="1123961"/>
    <lineage>
        <taxon>Bacteria</taxon>
        <taxon>Bacillati</taxon>
        <taxon>Bacillota</taxon>
        <taxon>Bacilli</taxon>
        <taxon>Bacillales</taxon>
        <taxon>Alicyclobacillaceae</taxon>
        <taxon>Alicyclobacillus</taxon>
    </lineage>
</organism>
<dbReference type="RefSeq" id="WP_195868347.1">
    <property type="nucleotide sequence ID" value="NZ_JADPKZ010000048.1"/>
</dbReference>
<evidence type="ECO:0000259" key="9">
    <source>
        <dbReference type="PROSITE" id="PS50929"/>
    </source>
</evidence>
<dbReference type="PROSITE" id="PS00211">
    <property type="entry name" value="ABC_TRANSPORTER_1"/>
    <property type="match status" value="1"/>
</dbReference>
<keyword evidence="2 7" id="KW-0812">Transmembrane</keyword>
<evidence type="ECO:0000256" key="7">
    <source>
        <dbReference type="SAM" id="Phobius"/>
    </source>
</evidence>
<keyword evidence="6 7" id="KW-0472">Membrane</keyword>
<dbReference type="GO" id="GO:0005524">
    <property type="term" value="F:ATP binding"/>
    <property type="evidence" value="ECO:0007669"/>
    <property type="project" value="UniProtKB-KW"/>
</dbReference>
<dbReference type="InterPro" id="IPR039421">
    <property type="entry name" value="Type_1_exporter"/>
</dbReference>
<evidence type="ECO:0000256" key="6">
    <source>
        <dbReference type="ARBA" id="ARBA00023136"/>
    </source>
</evidence>
<dbReference type="SMART" id="SM00382">
    <property type="entry name" value="AAA"/>
    <property type="match status" value="1"/>
</dbReference>
<dbReference type="SUPFAM" id="SSF52540">
    <property type="entry name" value="P-loop containing nucleoside triphosphate hydrolases"/>
    <property type="match status" value="1"/>
</dbReference>
<evidence type="ECO:0000256" key="2">
    <source>
        <dbReference type="ARBA" id="ARBA00022692"/>
    </source>
</evidence>
<dbReference type="InterPro" id="IPR003439">
    <property type="entry name" value="ABC_transporter-like_ATP-bd"/>
</dbReference>
<dbReference type="PROSITE" id="PS50929">
    <property type="entry name" value="ABC_TM1F"/>
    <property type="match status" value="1"/>
</dbReference>
<dbReference type="Pfam" id="PF00664">
    <property type="entry name" value="ABC_membrane"/>
    <property type="match status" value="1"/>
</dbReference>
<dbReference type="EMBL" id="JADPKZ010000048">
    <property type="protein sequence ID" value="MBF8379023.1"/>
    <property type="molecule type" value="Genomic_DNA"/>
</dbReference>
<keyword evidence="11" id="KW-1185">Reference proteome</keyword>
<evidence type="ECO:0000313" key="11">
    <source>
        <dbReference type="Proteomes" id="UP000642910"/>
    </source>
</evidence>
<keyword evidence="5 7" id="KW-1133">Transmembrane helix</keyword>
<dbReference type="InterPro" id="IPR003593">
    <property type="entry name" value="AAA+_ATPase"/>
</dbReference>
<dbReference type="InterPro" id="IPR011527">
    <property type="entry name" value="ABC1_TM_dom"/>
</dbReference>
<dbReference type="Gene3D" id="1.20.1560.10">
    <property type="entry name" value="ABC transporter type 1, transmembrane domain"/>
    <property type="match status" value="1"/>
</dbReference>
<feature type="transmembrane region" description="Helical" evidence="7">
    <location>
        <begin position="49"/>
        <end position="70"/>
    </location>
</feature>
<gene>
    <name evidence="10" type="ORF">IW967_14320</name>
</gene>
<dbReference type="CDD" id="cd18545">
    <property type="entry name" value="ABC_6TM_YknV_like"/>
    <property type="match status" value="1"/>
</dbReference>